<dbReference type="eggNOG" id="COG0038">
    <property type="taxonomic scope" value="Bacteria"/>
</dbReference>
<dbReference type="GO" id="GO:0006813">
    <property type="term" value="P:potassium ion transport"/>
    <property type="evidence" value="ECO:0007669"/>
    <property type="project" value="InterPro"/>
</dbReference>
<dbReference type="PROSITE" id="PS51202">
    <property type="entry name" value="RCK_C"/>
    <property type="match status" value="1"/>
</dbReference>
<evidence type="ECO:0000313" key="11">
    <source>
        <dbReference type="Proteomes" id="UP000002318"/>
    </source>
</evidence>
<sequence length="530" mass="58061">MSVASRNITDNESILPTLNFWYSFRPVLFAKSIIVGVVTGFLVVALRIGLTAAHDIRKSLYEALPEKPLPIQLGWVFLLVIAGLLIGYTIKRYPLIRGSGIPQVKGALNRQIRLSWFPELFLKFFGGIVGIGAGLSLGREGPCVQLGSYVGLSMLHHSKTPNLERKYLITSGAAAGLSAAFNAPLAGVIFVLEEMHKSFSPLLLVCSMASSTAADFVASHFFGLRPIFDFHAINVIPQEYFHFAIILGIVIAFVGHLFKKALYFFQDFYVRLRIPVILRPVLPLLLSVLLGLYCFDVTGGGHHLIESLCYDNKTLLFLSVLLCLKFLFTTLCYGSGNPGGIFLPLLLIGALVGQIYGGLLQAFGLIDSSHNMNFMIMGMAANFTAIVRAPVTGAILILEMSGNFNHLLGLVGVCMSTYLVGSFIKSRPVYDVLLDRLIHRNPGIFVGNERRKVILEIPVSIDSFLEHKQVAHIDWPEGTVLIGIMRGEKEFIPKPKTEILPGDQLLILASEEDAGKVQMSLIAMGASPED</sequence>
<reference evidence="10 11" key="1">
    <citation type="journal article" date="2010" name="Stand. Genomic Sci.">
        <title>Complete genome sequence of Spirochaeta smaragdinae type strain (SEBR 4228).</title>
        <authorList>
            <person name="Mavromatis K."/>
            <person name="Yasawong M."/>
            <person name="Chertkov O."/>
            <person name="Lapidus A."/>
            <person name="Lucas S."/>
            <person name="Nolan M."/>
            <person name="Del Rio T.G."/>
            <person name="Tice H."/>
            <person name="Cheng J.F."/>
            <person name="Pitluck S."/>
            <person name="Liolios K."/>
            <person name="Ivanova N."/>
            <person name="Tapia R."/>
            <person name="Han C."/>
            <person name="Bruce D."/>
            <person name="Goodwin L."/>
            <person name="Pati A."/>
            <person name="Chen A."/>
            <person name="Palaniappan K."/>
            <person name="Land M."/>
            <person name="Hauser L."/>
            <person name="Chang Y.J."/>
            <person name="Jeffries C.D."/>
            <person name="Detter J.C."/>
            <person name="Rohde M."/>
            <person name="Brambilla E."/>
            <person name="Spring S."/>
            <person name="Goker M."/>
            <person name="Sikorski J."/>
            <person name="Woyke T."/>
            <person name="Bristow J."/>
            <person name="Eisen J.A."/>
            <person name="Markowitz V."/>
            <person name="Hugenholtz P."/>
            <person name="Klenk H.P."/>
            <person name="Kyrpides N.C."/>
        </authorList>
    </citation>
    <scope>NUCLEOTIDE SEQUENCE [LARGE SCALE GENOMIC DNA]</scope>
    <source>
        <strain evidence="11">DSM 11293 / JCM 15392 / SEBR 4228</strain>
    </source>
</reference>
<dbReference type="KEGG" id="ssm:Spirs_2954"/>
<dbReference type="Pfam" id="PF00654">
    <property type="entry name" value="Voltage_CLC"/>
    <property type="match status" value="1"/>
</dbReference>
<feature type="transmembrane region" description="Helical" evidence="8">
    <location>
        <begin position="342"/>
        <end position="362"/>
    </location>
</feature>
<evidence type="ECO:0000256" key="7">
    <source>
        <dbReference type="ARBA" id="ARBA00023214"/>
    </source>
</evidence>
<dbReference type="InterPro" id="IPR014743">
    <property type="entry name" value="Cl-channel_core"/>
</dbReference>
<evidence type="ECO:0000256" key="2">
    <source>
        <dbReference type="ARBA" id="ARBA00022448"/>
    </source>
</evidence>
<proteinExistence type="predicted"/>
<evidence type="ECO:0000256" key="1">
    <source>
        <dbReference type="ARBA" id="ARBA00004141"/>
    </source>
</evidence>
<dbReference type="SUPFAM" id="SSF116726">
    <property type="entry name" value="TrkA C-terminal domain-like"/>
    <property type="match status" value="1"/>
</dbReference>
<feature type="transmembrane region" description="Helical" evidence="8">
    <location>
        <begin position="404"/>
        <end position="424"/>
    </location>
</feature>
<dbReference type="GO" id="GO:0008324">
    <property type="term" value="F:monoatomic cation transmembrane transporter activity"/>
    <property type="evidence" value="ECO:0007669"/>
    <property type="project" value="InterPro"/>
</dbReference>
<keyword evidence="4 8" id="KW-1133">Transmembrane helix</keyword>
<dbReference type="GO" id="GO:0005886">
    <property type="term" value="C:plasma membrane"/>
    <property type="evidence" value="ECO:0007669"/>
    <property type="project" value="TreeGrafter"/>
</dbReference>
<dbReference type="EMBL" id="CP002116">
    <property type="protein sequence ID" value="ADK82057.1"/>
    <property type="molecule type" value="Genomic_DNA"/>
</dbReference>
<feature type="transmembrane region" description="Helical" evidence="8">
    <location>
        <begin position="120"/>
        <end position="138"/>
    </location>
</feature>
<evidence type="ECO:0000256" key="8">
    <source>
        <dbReference type="SAM" id="Phobius"/>
    </source>
</evidence>
<keyword evidence="7" id="KW-0868">Chloride</keyword>
<keyword evidence="2" id="KW-0813">Transport</keyword>
<dbReference type="InterPro" id="IPR006037">
    <property type="entry name" value="RCK_C"/>
</dbReference>
<feature type="transmembrane region" description="Helical" evidence="8">
    <location>
        <begin position="240"/>
        <end position="257"/>
    </location>
</feature>
<dbReference type="Gene3D" id="1.10.3080.10">
    <property type="entry name" value="Clc chloride channel"/>
    <property type="match status" value="1"/>
</dbReference>
<dbReference type="Gene3D" id="3.30.70.1450">
    <property type="entry name" value="Regulator of K+ conductance, C-terminal domain"/>
    <property type="match status" value="1"/>
</dbReference>
<protein>
    <submittedName>
        <fullName evidence="10">Cl-channel voltage-gated family protein</fullName>
    </submittedName>
</protein>
<feature type="transmembrane region" description="Helical" evidence="8">
    <location>
        <begin position="28"/>
        <end position="50"/>
    </location>
</feature>
<feature type="transmembrane region" description="Helical" evidence="8">
    <location>
        <begin position="374"/>
        <end position="398"/>
    </location>
</feature>
<evidence type="ECO:0000256" key="4">
    <source>
        <dbReference type="ARBA" id="ARBA00022989"/>
    </source>
</evidence>
<feature type="transmembrane region" description="Helical" evidence="8">
    <location>
        <begin position="277"/>
        <end position="295"/>
    </location>
</feature>
<organism evidence="10 11">
    <name type="scientific">Sediminispirochaeta smaragdinae (strain DSM 11293 / JCM 15392 / SEBR 4228)</name>
    <name type="common">Spirochaeta smaragdinae</name>
    <dbReference type="NCBI Taxonomy" id="573413"/>
    <lineage>
        <taxon>Bacteria</taxon>
        <taxon>Pseudomonadati</taxon>
        <taxon>Spirochaetota</taxon>
        <taxon>Spirochaetia</taxon>
        <taxon>Spirochaetales</taxon>
        <taxon>Spirochaetaceae</taxon>
        <taxon>Sediminispirochaeta</taxon>
    </lineage>
</organism>
<feature type="transmembrane region" description="Helical" evidence="8">
    <location>
        <begin position="71"/>
        <end position="90"/>
    </location>
</feature>
<dbReference type="InterPro" id="IPR001807">
    <property type="entry name" value="ClC"/>
</dbReference>
<dbReference type="RefSeq" id="WP_013255516.1">
    <property type="nucleotide sequence ID" value="NC_014364.1"/>
</dbReference>
<dbReference type="AlphaFoldDB" id="E1R3T6"/>
<name>E1R3T6_SEDSS</name>
<comment type="subcellular location">
    <subcellularLocation>
        <location evidence="1">Membrane</location>
        <topology evidence="1">Multi-pass membrane protein</topology>
    </subcellularLocation>
</comment>
<dbReference type="InterPro" id="IPR036721">
    <property type="entry name" value="RCK_C_sf"/>
</dbReference>
<evidence type="ECO:0000313" key="10">
    <source>
        <dbReference type="EMBL" id="ADK82057.1"/>
    </source>
</evidence>
<dbReference type="Pfam" id="PF02080">
    <property type="entry name" value="TrkA_C"/>
    <property type="match status" value="1"/>
</dbReference>
<evidence type="ECO:0000256" key="5">
    <source>
        <dbReference type="ARBA" id="ARBA00023065"/>
    </source>
</evidence>
<dbReference type="PANTHER" id="PTHR45711">
    <property type="entry name" value="CHLORIDE CHANNEL PROTEIN"/>
    <property type="match status" value="1"/>
</dbReference>
<dbReference type="GO" id="GO:0005247">
    <property type="term" value="F:voltage-gated chloride channel activity"/>
    <property type="evidence" value="ECO:0007669"/>
    <property type="project" value="TreeGrafter"/>
</dbReference>
<keyword evidence="5" id="KW-0406">Ion transport</keyword>
<evidence type="ECO:0000256" key="6">
    <source>
        <dbReference type="ARBA" id="ARBA00023136"/>
    </source>
</evidence>
<gene>
    <name evidence="10" type="ordered locus">Spirs_2954</name>
</gene>
<feature type="transmembrane region" description="Helical" evidence="8">
    <location>
        <begin position="315"/>
        <end position="336"/>
    </location>
</feature>
<evidence type="ECO:0000256" key="3">
    <source>
        <dbReference type="ARBA" id="ARBA00022692"/>
    </source>
</evidence>
<dbReference type="STRING" id="573413.Spirs_2954"/>
<feature type="transmembrane region" description="Helical" evidence="8">
    <location>
        <begin position="167"/>
        <end position="190"/>
    </location>
</feature>
<dbReference type="eggNOG" id="COG0569">
    <property type="taxonomic scope" value="Bacteria"/>
</dbReference>
<dbReference type="Proteomes" id="UP000002318">
    <property type="component" value="Chromosome"/>
</dbReference>
<dbReference type="PANTHER" id="PTHR45711:SF6">
    <property type="entry name" value="CHLORIDE CHANNEL PROTEIN"/>
    <property type="match status" value="1"/>
</dbReference>
<keyword evidence="3 8" id="KW-0812">Transmembrane</keyword>
<keyword evidence="6 8" id="KW-0472">Membrane</keyword>
<dbReference type="PRINTS" id="PR00762">
    <property type="entry name" value="CLCHANNEL"/>
</dbReference>
<evidence type="ECO:0000259" key="9">
    <source>
        <dbReference type="PROSITE" id="PS51202"/>
    </source>
</evidence>
<feature type="transmembrane region" description="Helical" evidence="8">
    <location>
        <begin position="202"/>
        <end position="228"/>
    </location>
</feature>
<dbReference type="CDD" id="cd01031">
    <property type="entry name" value="EriC"/>
    <property type="match status" value="1"/>
</dbReference>
<dbReference type="HOGENOM" id="CLU_015263_7_4_12"/>
<keyword evidence="11" id="KW-1185">Reference proteome</keyword>
<accession>E1R3T6</accession>
<feature type="domain" description="RCK C-terminal" evidence="9">
    <location>
        <begin position="442"/>
        <end position="523"/>
    </location>
</feature>
<dbReference type="SUPFAM" id="SSF81340">
    <property type="entry name" value="Clc chloride channel"/>
    <property type="match status" value="1"/>
</dbReference>